<organism evidence="1 2">
    <name type="scientific">Halodurantibacterium flavum</name>
    <dbReference type="NCBI Taxonomy" id="1382802"/>
    <lineage>
        <taxon>Bacteria</taxon>
        <taxon>Pseudomonadati</taxon>
        <taxon>Pseudomonadota</taxon>
        <taxon>Alphaproteobacteria</taxon>
        <taxon>Rhodobacterales</taxon>
        <taxon>Paracoccaceae</taxon>
        <taxon>Halodurantibacterium</taxon>
    </lineage>
</organism>
<keyword evidence="2" id="KW-1185">Reference proteome</keyword>
<dbReference type="RefSeq" id="WP_390260650.1">
    <property type="nucleotide sequence ID" value="NZ_JBHUGH010000005.1"/>
</dbReference>
<evidence type="ECO:0000313" key="2">
    <source>
        <dbReference type="Proteomes" id="UP001597353"/>
    </source>
</evidence>
<dbReference type="Proteomes" id="UP001597353">
    <property type="component" value="Unassembled WGS sequence"/>
</dbReference>
<proteinExistence type="predicted"/>
<name>A0ABW4S3Q1_9RHOB</name>
<reference evidence="2" key="1">
    <citation type="journal article" date="2019" name="Int. J. Syst. Evol. Microbiol.">
        <title>The Global Catalogue of Microorganisms (GCM) 10K type strain sequencing project: providing services to taxonomists for standard genome sequencing and annotation.</title>
        <authorList>
            <consortium name="The Broad Institute Genomics Platform"/>
            <consortium name="The Broad Institute Genome Sequencing Center for Infectious Disease"/>
            <person name="Wu L."/>
            <person name="Ma J."/>
        </authorList>
    </citation>
    <scope>NUCLEOTIDE SEQUENCE [LARGE SCALE GENOMIC DNA]</scope>
    <source>
        <strain evidence="2">CGMCC 4.7242</strain>
    </source>
</reference>
<gene>
    <name evidence="1" type="ORF">ACFSGJ_08280</name>
</gene>
<sequence>MAGALPALMPARADRFAPAVPATSALALRLFFFASALVVVSE</sequence>
<dbReference type="EMBL" id="JBHUGH010000005">
    <property type="protein sequence ID" value="MFD1912210.1"/>
    <property type="molecule type" value="Genomic_DNA"/>
</dbReference>
<evidence type="ECO:0000313" key="1">
    <source>
        <dbReference type="EMBL" id="MFD1912210.1"/>
    </source>
</evidence>
<evidence type="ECO:0008006" key="3">
    <source>
        <dbReference type="Google" id="ProtNLM"/>
    </source>
</evidence>
<protein>
    <recommendedName>
        <fullName evidence="3">EamA family transporter</fullName>
    </recommendedName>
</protein>
<comment type="caution">
    <text evidence="1">The sequence shown here is derived from an EMBL/GenBank/DDBJ whole genome shotgun (WGS) entry which is preliminary data.</text>
</comment>
<accession>A0ABW4S3Q1</accession>